<dbReference type="Pfam" id="PF26325">
    <property type="entry name" value="YhjD"/>
    <property type="match status" value="1"/>
</dbReference>
<reference evidence="1 2" key="1">
    <citation type="submission" date="2016-10" db="EMBL/GenBank/DDBJ databases">
        <title>Paenibacillus species isolates.</title>
        <authorList>
            <person name="Beno S.M."/>
        </authorList>
    </citation>
    <scope>NUCLEOTIDE SEQUENCE [LARGE SCALE GENOMIC DNA]</scope>
    <source>
        <strain evidence="1 2">FSL H7-0604</strain>
    </source>
</reference>
<sequence>MKTMPAPPTPDDLALIAPAVTLPLVIAALKRDRLVFMEPGLLKTPSPYTDVIDTAISRATADLDAAKRDIYRRGLRVVSTERVGANVVAHYLCRGHSGEVTVDINGGMGVMRAYLTLFDNSVPAP</sequence>
<evidence type="ECO:0000313" key="2">
    <source>
        <dbReference type="Proteomes" id="UP000187465"/>
    </source>
</evidence>
<accession>A0A1R0XAZ5</accession>
<organism evidence="1 2">
    <name type="scientific">Paenibacillus odorifer</name>
    <dbReference type="NCBI Taxonomy" id="189426"/>
    <lineage>
        <taxon>Bacteria</taxon>
        <taxon>Bacillati</taxon>
        <taxon>Bacillota</taxon>
        <taxon>Bacilli</taxon>
        <taxon>Bacillales</taxon>
        <taxon>Paenibacillaceae</taxon>
        <taxon>Paenibacillus</taxon>
    </lineage>
</organism>
<dbReference type="EMBL" id="MKQP01000018">
    <property type="protein sequence ID" value="OMD32103.1"/>
    <property type="molecule type" value="Genomic_DNA"/>
</dbReference>
<protein>
    <submittedName>
        <fullName evidence="1">Uncharacterized protein</fullName>
    </submittedName>
</protein>
<comment type="caution">
    <text evidence="1">The sequence shown here is derived from an EMBL/GenBank/DDBJ whole genome shotgun (WGS) entry which is preliminary data.</text>
</comment>
<dbReference type="AlphaFoldDB" id="A0A1R0XAZ5"/>
<evidence type="ECO:0000313" key="1">
    <source>
        <dbReference type="EMBL" id="OMD32103.1"/>
    </source>
</evidence>
<dbReference type="RefSeq" id="WP_076179083.1">
    <property type="nucleotide sequence ID" value="NZ_MKQP01000018.1"/>
</dbReference>
<proteinExistence type="predicted"/>
<name>A0A1R0XAZ5_9BACL</name>
<gene>
    <name evidence="1" type="ORF">BJP51_16030</name>
</gene>
<dbReference type="Proteomes" id="UP000187465">
    <property type="component" value="Unassembled WGS sequence"/>
</dbReference>
<dbReference type="InterPro" id="IPR058600">
    <property type="entry name" value="YhjD-like"/>
</dbReference>